<keyword evidence="12" id="KW-0407">Ion channel</keyword>
<proteinExistence type="inferred from homology"/>
<keyword evidence="11 14" id="KW-0472">Membrane</keyword>
<dbReference type="Pfam" id="PF00520">
    <property type="entry name" value="Ion_trans"/>
    <property type="match status" value="1"/>
</dbReference>
<dbReference type="Pfam" id="PF18139">
    <property type="entry name" value="LSDAT_euk"/>
    <property type="match status" value="1"/>
</dbReference>
<dbReference type="SUPFAM" id="SSF55811">
    <property type="entry name" value="Nudix"/>
    <property type="match status" value="1"/>
</dbReference>
<accession>F2UB86</accession>
<reference evidence="16" key="1">
    <citation type="submission" date="2009-08" db="EMBL/GenBank/DDBJ databases">
        <title>Annotation of Salpingoeca rosetta.</title>
        <authorList>
            <consortium name="The Broad Institute Genome Sequencing Platform"/>
            <person name="Russ C."/>
            <person name="Cuomo C."/>
            <person name="Burger G."/>
            <person name="Gray M.W."/>
            <person name="Holland P.W.H."/>
            <person name="King N."/>
            <person name="Lang F.B.F."/>
            <person name="Roger A.J."/>
            <person name="Ruiz-Trillo I."/>
            <person name="Young S.K."/>
            <person name="Zeng Q."/>
            <person name="Gargeya S."/>
            <person name="Alvarado L."/>
            <person name="Berlin A."/>
            <person name="Chapman S.B."/>
            <person name="Chen Z."/>
            <person name="Freedman E."/>
            <person name="Gellesch M."/>
            <person name="Goldberg J."/>
            <person name="Griggs A."/>
            <person name="Gujja S."/>
            <person name="Heilman E."/>
            <person name="Heiman D."/>
            <person name="Howarth C."/>
            <person name="Mehta T."/>
            <person name="Neiman D."/>
            <person name="Pearson M."/>
            <person name="Roberts A."/>
            <person name="Saif S."/>
            <person name="Shea T."/>
            <person name="Shenoy N."/>
            <person name="Sisk P."/>
            <person name="Stolte C."/>
            <person name="Sykes S."/>
            <person name="White J."/>
            <person name="Yandava C."/>
            <person name="Haas B."/>
            <person name="Nusbaum C."/>
            <person name="Birren B."/>
        </authorList>
    </citation>
    <scope>NUCLEOTIDE SEQUENCE [LARGE SCALE GENOMIC DNA]</scope>
    <source>
        <strain evidence="16">ATCC 50818</strain>
    </source>
</reference>
<evidence type="ECO:0000256" key="5">
    <source>
        <dbReference type="ARBA" id="ARBA00022568"/>
    </source>
</evidence>
<comment type="similarity">
    <text evidence="2">Belongs to the transient receptor (TC 1.A.4) family. LTrpC subfamily. TRPM2 sub-subfamily.</text>
</comment>
<evidence type="ECO:0000259" key="15">
    <source>
        <dbReference type="PROSITE" id="PS51462"/>
    </source>
</evidence>
<dbReference type="EMBL" id="GL832967">
    <property type="protein sequence ID" value="EGD73752.1"/>
    <property type="molecule type" value="Genomic_DNA"/>
</dbReference>
<name>F2UB86_SALR5</name>
<dbReference type="eggNOG" id="KOG3614">
    <property type="taxonomic scope" value="Eukaryota"/>
</dbReference>
<dbReference type="FunCoup" id="F2UB86">
    <property type="interactions" value="230"/>
</dbReference>
<evidence type="ECO:0000313" key="17">
    <source>
        <dbReference type="Proteomes" id="UP000007799"/>
    </source>
</evidence>
<dbReference type="PROSITE" id="PS51462">
    <property type="entry name" value="NUDIX"/>
    <property type="match status" value="1"/>
</dbReference>
<organism evidence="17">
    <name type="scientific">Salpingoeca rosetta (strain ATCC 50818 / BSB-021)</name>
    <dbReference type="NCBI Taxonomy" id="946362"/>
    <lineage>
        <taxon>Eukaryota</taxon>
        <taxon>Choanoflagellata</taxon>
        <taxon>Craspedida</taxon>
        <taxon>Salpingoecidae</taxon>
        <taxon>Salpingoeca</taxon>
    </lineage>
</organism>
<dbReference type="STRING" id="946362.F2UB86"/>
<evidence type="ECO:0000256" key="2">
    <source>
        <dbReference type="ARBA" id="ARBA00009501"/>
    </source>
</evidence>
<evidence type="ECO:0000256" key="8">
    <source>
        <dbReference type="ARBA" id="ARBA00022837"/>
    </source>
</evidence>
<evidence type="ECO:0000256" key="7">
    <source>
        <dbReference type="ARBA" id="ARBA00022692"/>
    </source>
</evidence>
<dbReference type="GO" id="GO:0005886">
    <property type="term" value="C:plasma membrane"/>
    <property type="evidence" value="ECO:0007669"/>
    <property type="project" value="UniProtKB-SubCell"/>
</dbReference>
<dbReference type="Gene3D" id="3.90.79.10">
    <property type="entry name" value="Nucleoside Triphosphate Pyrophosphohydrolase"/>
    <property type="match status" value="1"/>
</dbReference>
<dbReference type="InterPro" id="IPR057366">
    <property type="entry name" value="TRPM-like"/>
</dbReference>
<evidence type="ECO:0000256" key="6">
    <source>
        <dbReference type="ARBA" id="ARBA00022673"/>
    </source>
</evidence>
<protein>
    <recommendedName>
        <fullName evidence="15">Nudix hydrolase domain-containing protein</fullName>
    </recommendedName>
</protein>
<dbReference type="PANTHER" id="PTHR13800">
    <property type="entry name" value="TRANSIENT RECEPTOR POTENTIAL CATION CHANNEL, SUBFAMILY M, MEMBER 6"/>
    <property type="match status" value="1"/>
</dbReference>
<keyword evidence="6" id="KW-0107">Calcium channel</keyword>
<dbReference type="GO" id="GO:0005262">
    <property type="term" value="F:calcium channel activity"/>
    <property type="evidence" value="ECO:0007669"/>
    <property type="project" value="UniProtKB-KW"/>
</dbReference>
<dbReference type="Proteomes" id="UP000007799">
    <property type="component" value="Unassembled WGS sequence"/>
</dbReference>
<evidence type="ECO:0000256" key="14">
    <source>
        <dbReference type="SAM" id="Phobius"/>
    </source>
</evidence>
<keyword evidence="3" id="KW-0813">Transport</keyword>
<dbReference type="InterPro" id="IPR041491">
    <property type="entry name" value="TRPM_SLOG"/>
</dbReference>
<dbReference type="KEGG" id="sre:PTSG_05446"/>
<keyword evidence="5" id="KW-0109">Calcium transport</keyword>
<feature type="domain" description="Nudix hydrolase" evidence="15">
    <location>
        <begin position="1152"/>
        <end position="1305"/>
    </location>
</feature>
<evidence type="ECO:0000256" key="1">
    <source>
        <dbReference type="ARBA" id="ARBA00004651"/>
    </source>
</evidence>
<dbReference type="InterPro" id="IPR050927">
    <property type="entry name" value="TRPM"/>
</dbReference>
<dbReference type="RefSeq" id="XP_004993315.1">
    <property type="nucleotide sequence ID" value="XM_004993258.1"/>
</dbReference>
<dbReference type="OrthoDB" id="447842at2759"/>
<dbReference type="CDD" id="cd03670">
    <property type="entry name" value="NUDIX_ADPRase_Nudt9"/>
    <property type="match status" value="1"/>
</dbReference>
<dbReference type="GeneID" id="16074236"/>
<keyword evidence="7 14" id="KW-0812">Transmembrane</keyword>
<evidence type="ECO:0000256" key="9">
    <source>
        <dbReference type="ARBA" id="ARBA00022989"/>
    </source>
</evidence>
<evidence type="ECO:0000256" key="10">
    <source>
        <dbReference type="ARBA" id="ARBA00023065"/>
    </source>
</evidence>
<keyword evidence="9 14" id="KW-1133">Transmembrane helix</keyword>
<keyword evidence="8" id="KW-0106">Calcium</keyword>
<evidence type="ECO:0000256" key="4">
    <source>
        <dbReference type="ARBA" id="ARBA00022475"/>
    </source>
</evidence>
<sequence>MRLTGEIMDSLSKNQRNFAPPTIGIATYGIVHAGDDLLARDSSRLPKLEVPYDITPPQGSRKAALDPNHNVFLLVDDGTRDKFGKEIKFRAAVESATRKRFDAPVITVVIQGGPGTLNTALEAIRENTPIVVVDKSGLAADVLAYAYHFCHSSSSKYTSHTAEGLRRLVTESFNVKDPNPAEKYRQYFYDALECVDNPHLVHVFNLQDSGPDEFENCILNAIFSNESNLQNQLKQAMFFDRPDIANKALTARRKEAFDINASLQEALVYDKPRFVELYLTHGAKISELKPRGMPEKAPGPLASLPEYAIAVEDLYKREANKPHNHIKRLVSFSNTDELGQSRRFRGISMRFGGDSNNGKSDGGRLFNVIRMGRILSRLIHKNVIVDEKRLTSDNSTLSKKEQETSALHLIFLWAVCLDKFELARMFWLRGDQSILNALIASRLLSALSRHTALSGAHLQEEREKMIMDSKSFEALAIGVVDECYNDDTLLTQKMLHLRHPLFRWDAVRMAYETNALRFLSHTATQSVVSNDWNGGLKLIMPFWQVVLAYFVPFLVLPFYDLTSEAKQDQDDERERQTGSYFKGRQDEGEVLSPKSSPSAFWSFLSVVGRFYSSPYIRYAPSECLVELLFIILFGSLSVEEGRQLLIAARWEEYIADTWNRLDVASILLYFVGLAIRLTDLHDERSRIVTKTVHAFLAVNLWLRLMRYYAVDHNLGPKLIMMAEMTKDVTTFVFLLLIFLVGYGVAAQVLLFPQTPFTEEKFVNVLFKPYFQIYGELFIDDINNDSGCVGFYPFSACGRDEVRILPIFLAIYVLITNILLVNLLIAMFNDTYTKVQEDAEALWRQQNYELYLENVHRPLLPAPFILISHIRRAYSRWVHGPISSVVGLCRGCCPTCMCKACCCSCAAAQSESDDTQQLNTSGVSLGSSSVAGVEAASSSFPRHLIDFEEHNADRFVAKQERERNDSVENCVRTTRDGMDKAHQLITAILEHVVAFRSANTSASVTVMRPTDNGMEETRPGRMRAGVFDKPRLHYLPPEQYPGSNGVKRFVIDPSQVPWDVECPSYEPVEYTAPNVAAQPEWADPADPRKIKFNAKDKVEDKVVDRTSCHRTKFHVDEDTGRPINPWGRTGMTGRGNLGKWGVNQAADTVVTRWKRSPDGSILERDGKKVLEFVAIQRKDNSMWAIPGGFVDNGEDVALTSGREFMEEALGTKDKRTKLSEEEESSVASLFADGTIVGRIYSEDPRNTDNAWVETTCINFHDDAGRRAAKLKLQGGDDAKKARWMMVHGGLKLFASHLKLLTLVADSLNAYM</sequence>
<feature type="region of interest" description="Disordered" evidence="13">
    <location>
        <begin position="1118"/>
        <end position="1138"/>
    </location>
</feature>
<keyword evidence="17" id="KW-1185">Reference proteome</keyword>
<dbReference type="Pfam" id="PF25508">
    <property type="entry name" value="TRPM2"/>
    <property type="match status" value="1"/>
</dbReference>
<dbReference type="InterPro" id="IPR015797">
    <property type="entry name" value="NUDIX_hydrolase-like_dom_sf"/>
</dbReference>
<dbReference type="InterPro" id="IPR000086">
    <property type="entry name" value="NUDIX_hydrolase_dom"/>
</dbReference>
<dbReference type="eggNOG" id="KOG4195">
    <property type="taxonomic scope" value="Eukaryota"/>
</dbReference>
<evidence type="ECO:0000256" key="3">
    <source>
        <dbReference type="ARBA" id="ARBA00022448"/>
    </source>
</evidence>
<feature type="transmembrane region" description="Helical" evidence="14">
    <location>
        <begin position="728"/>
        <end position="751"/>
    </location>
</feature>
<evidence type="ECO:0000256" key="12">
    <source>
        <dbReference type="ARBA" id="ARBA00023303"/>
    </source>
</evidence>
<feature type="transmembrane region" description="Helical" evidence="14">
    <location>
        <begin position="803"/>
        <end position="827"/>
    </location>
</feature>
<evidence type="ECO:0000256" key="13">
    <source>
        <dbReference type="SAM" id="MobiDB-lite"/>
    </source>
</evidence>
<keyword evidence="4" id="KW-1003">Cell membrane</keyword>
<evidence type="ECO:0000256" key="11">
    <source>
        <dbReference type="ARBA" id="ARBA00023136"/>
    </source>
</evidence>
<evidence type="ECO:0000313" key="16">
    <source>
        <dbReference type="EMBL" id="EGD73752.1"/>
    </source>
</evidence>
<dbReference type="PANTHER" id="PTHR13800:SF1">
    <property type="entry name" value="TRANSIENT RECEPTOR POTENTIAL CATION CHANNEL TRPM"/>
    <property type="match status" value="1"/>
</dbReference>
<dbReference type="InterPro" id="IPR005821">
    <property type="entry name" value="Ion_trans_dom"/>
</dbReference>
<gene>
    <name evidence="16" type="ORF">PTSG_05446</name>
</gene>
<dbReference type="Pfam" id="PF25969">
    <property type="entry name" value="NUDT9_N"/>
    <property type="match status" value="1"/>
</dbReference>
<comment type="subcellular location">
    <subcellularLocation>
        <location evidence="1">Cell membrane</location>
        <topology evidence="1">Multi-pass membrane protein</topology>
    </subcellularLocation>
</comment>
<dbReference type="InParanoid" id="F2UB86"/>
<keyword evidence="10" id="KW-0406">Ion transport</keyword>